<sequence>MSIRLITQITGRSLLVRHNFCLSYNAIRFLSHSSQKKLQRNDTPALKTHLQKNSVSETIKDISSLRNIHKPKSLKHTDLRTSTLEDVVKQIPHGNHRVKVIYCINAADFPLGLSKKFRHLLKTKSVKPENIFYVITKIDLVTKQYQNIDLDDFKKYFHVGINKYLETIKFEVPTDNIFLTSNKRKESIDAFVSSMQQNHGSELYFIGESNSGKSTLTHAMVKQSLLESPDQEEANSYYRYKFTPSDTPFKTRRSMEYSMPHLDMQVIDTQGYIDKTKGLYGLIRKPLRPSIQSQIHKMEKQAVVTLENPFSRARFTVGHFFYLNSRGVTFFKYRTNMYGKPSILRNLKTSLKNNRRMINPNFKEHLISPFRGRVDFVLDKLGYVELDNDDGFYGGEYWKVQIPKNLRSVIRSPSIADYVEFGLGNDKFLKRFHYTRLVEVETHLNTKTLLDDAIRSSDMKTTV</sequence>
<dbReference type="InterPro" id="IPR006073">
    <property type="entry name" value="GTP-bd"/>
</dbReference>
<dbReference type="Gene3D" id="3.40.50.300">
    <property type="entry name" value="P-loop containing nucleotide triphosphate hydrolases"/>
    <property type="match status" value="1"/>
</dbReference>
<evidence type="ECO:0000259" key="4">
    <source>
        <dbReference type="Pfam" id="PF01926"/>
    </source>
</evidence>
<dbReference type="GO" id="GO:0005525">
    <property type="term" value="F:GTP binding"/>
    <property type="evidence" value="ECO:0007669"/>
    <property type="project" value="InterPro"/>
</dbReference>
<dbReference type="PANTHER" id="PTHR46434">
    <property type="entry name" value="GENETIC INTERACTOR OF PROHIBITINS 3, MITOCHONDRIAL"/>
    <property type="match status" value="1"/>
</dbReference>
<dbReference type="OrthoDB" id="1696305at2759"/>
<dbReference type="InterPro" id="IPR050896">
    <property type="entry name" value="Mito_lipid_metab_GTPase"/>
</dbReference>
<reference evidence="5" key="1">
    <citation type="submission" date="2023-04" db="EMBL/GenBank/DDBJ databases">
        <title>Ambrosiozyma monospora NBRC 1965.</title>
        <authorList>
            <person name="Ichikawa N."/>
            <person name="Sato H."/>
            <person name="Tonouchi N."/>
        </authorList>
    </citation>
    <scope>NUCLEOTIDE SEQUENCE</scope>
    <source>
        <strain evidence="5">NBRC 1965</strain>
    </source>
</reference>
<evidence type="ECO:0000313" key="5">
    <source>
        <dbReference type="EMBL" id="GMG21047.1"/>
    </source>
</evidence>
<evidence type="ECO:0000256" key="3">
    <source>
        <dbReference type="ARBA" id="ARBA00031834"/>
    </source>
</evidence>
<dbReference type="SUPFAM" id="SSF52540">
    <property type="entry name" value="P-loop containing nucleoside triphosphate hydrolases"/>
    <property type="match status" value="1"/>
</dbReference>
<dbReference type="Pfam" id="PF01926">
    <property type="entry name" value="MMR_HSR1"/>
    <property type="match status" value="1"/>
</dbReference>
<evidence type="ECO:0000313" key="6">
    <source>
        <dbReference type="Proteomes" id="UP001165063"/>
    </source>
</evidence>
<evidence type="ECO:0000256" key="2">
    <source>
        <dbReference type="ARBA" id="ARBA00022946"/>
    </source>
</evidence>
<proteinExistence type="predicted"/>
<organism evidence="5 6">
    <name type="scientific">Ambrosiozyma monospora</name>
    <name type="common">Yeast</name>
    <name type="synonym">Endomycopsis monosporus</name>
    <dbReference type="NCBI Taxonomy" id="43982"/>
    <lineage>
        <taxon>Eukaryota</taxon>
        <taxon>Fungi</taxon>
        <taxon>Dikarya</taxon>
        <taxon>Ascomycota</taxon>
        <taxon>Saccharomycotina</taxon>
        <taxon>Pichiomycetes</taxon>
        <taxon>Pichiales</taxon>
        <taxon>Pichiaceae</taxon>
        <taxon>Ambrosiozyma</taxon>
    </lineage>
</organism>
<dbReference type="AlphaFoldDB" id="A0A9W7DD28"/>
<evidence type="ECO:0000256" key="1">
    <source>
        <dbReference type="ARBA" id="ARBA00018901"/>
    </source>
</evidence>
<keyword evidence="6" id="KW-1185">Reference proteome</keyword>
<protein>
    <recommendedName>
        <fullName evidence="1">Genetic interactor of prohibitins 3, mitochondrial</fullName>
    </recommendedName>
    <alternativeName>
        <fullName evidence="3">Found in mitochondrial proteome protein 38</fullName>
    </alternativeName>
</protein>
<dbReference type="Proteomes" id="UP001165063">
    <property type="component" value="Unassembled WGS sequence"/>
</dbReference>
<accession>A0A9W7DD28</accession>
<dbReference type="GO" id="GO:0005739">
    <property type="term" value="C:mitochondrion"/>
    <property type="evidence" value="ECO:0007669"/>
    <property type="project" value="TreeGrafter"/>
</dbReference>
<dbReference type="PANTHER" id="PTHR46434:SF1">
    <property type="entry name" value="GENETIC INTERACTOR OF PROHIBITINS 3, MITOCHONDRIAL"/>
    <property type="match status" value="1"/>
</dbReference>
<keyword evidence="2" id="KW-0809">Transit peptide</keyword>
<dbReference type="EMBL" id="BSXU01000539">
    <property type="protein sequence ID" value="GMG21047.1"/>
    <property type="molecule type" value="Genomic_DNA"/>
</dbReference>
<dbReference type="InterPro" id="IPR027417">
    <property type="entry name" value="P-loop_NTPase"/>
</dbReference>
<name>A0A9W7DD28_AMBMO</name>
<feature type="domain" description="G" evidence="4">
    <location>
        <begin position="204"/>
        <end position="282"/>
    </location>
</feature>
<gene>
    <name evidence="5" type="ORF">Amon01_000168600</name>
</gene>
<comment type="caution">
    <text evidence="5">The sequence shown here is derived from an EMBL/GenBank/DDBJ whole genome shotgun (WGS) entry which is preliminary data.</text>
</comment>